<dbReference type="EMBL" id="HBUE01312958">
    <property type="protein sequence ID" value="CAG6584193.1"/>
    <property type="molecule type" value="Transcribed_RNA"/>
</dbReference>
<dbReference type="EMBL" id="HBUE01312960">
    <property type="protein sequence ID" value="CAG6584197.1"/>
    <property type="molecule type" value="Transcribed_RNA"/>
</dbReference>
<organism evidence="1">
    <name type="scientific">Culex pipiens</name>
    <name type="common">House mosquito</name>
    <dbReference type="NCBI Taxonomy" id="7175"/>
    <lineage>
        <taxon>Eukaryota</taxon>
        <taxon>Metazoa</taxon>
        <taxon>Ecdysozoa</taxon>
        <taxon>Arthropoda</taxon>
        <taxon>Hexapoda</taxon>
        <taxon>Insecta</taxon>
        <taxon>Pterygota</taxon>
        <taxon>Neoptera</taxon>
        <taxon>Endopterygota</taxon>
        <taxon>Diptera</taxon>
        <taxon>Nematocera</taxon>
        <taxon>Culicoidea</taxon>
        <taxon>Culicidae</taxon>
        <taxon>Culicinae</taxon>
        <taxon>Culicini</taxon>
        <taxon>Culex</taxon>
        <taxon>Culex</taxon>
    </lineage>
</organism>
<evidence type="ECO:0000313" key="1">
    <source>
        <dbReference type="EMBL" id="CAG6584193.1"/>
    </source>
</evidence>
<dbReference type="EMBL" id="HBUE01206657">
    <property type="protein sequence ID" value="CAG6532325.1"/>
    <property type="molecule type" value="Transcribed_RNA"/>
</dbReference>
<sequence length="124" mass="13887">MHKIDSTRLYFLLPSHSGHMHQAKPTTLLPCGSPPISRFPASVDSFDCNSASTADADQQLRNLSNRICFRTAATAPILPRCKSTSRLKTAMAYNDAGYNRVLFFRSLHCQSRSLNLLLQPRKVH</sequence>
<dbReference type="EMBL" id="HBUE01053247">
    <property type="protein sequence ID" value="CAG6465394.1"/>
    <property type="molecule type" value="Transcribed_RNA"/>
</dbReference>
<accession>A0A8D8K854</accession>
<protein>
    <submittedName>
        <fullName evidence="1">(northern house mosquito) hypothetical protein</fullName>
    </submittedName>
</protein>
<name>A0A8D8K854_CULPI</name>
<proteinExistence type="predicted"/>
<reference evidence="1" key="1">
    <citation type="submission" date="2021-05" db="EMBL/GenBank/DDBJ databases">
        <authorList>
            <person name="Alioto T."/>
            <person name="Alioto T."/>
            <person name="Gomez Garrido J."/>
        </authorList>
    </citation>
    <scope>NUCLEOTIDE SEQUENCE</scope>
</reference>
<dbReference type="AlphaFoldDB" id="A0A8D8K854"/>
<dbReference type="EMBL" id="HBUE01206655">
    <property type="protein sequence ID" value="CAG6532321.1"/>
    <property type="molecule type" value="Transcribed_RNA"/>
</dbReference>